<gene>
    <name evidence="10" type="ORF">SAMN05443507_11240</name>
</gene>
<feature type="site" description="Essential for prephenate dehydratase activity" evidence="8">
    <location>
        <position position="201"/>
    </location>
</feature>
<dbReference type="SUPFAM" id="SSF55021">
    <property type="entry name" value="ACT-like"/>
    <property type="match status" value="1"/>
</dbReference>
<evidence type="ECO:0000256" key="6">
    <source>
        <dbReference type="ARBA" id="ARBA00023239"/>
    </source>
</evidence>
<dbReference type="EMBL" id="FRAF01000012">
    <property type="protein sequence ID" value="SHK32981.1"/>
    <property type="molecule type" value="Genomic_DNA"/>
</dbReference>
<dbReference type="UniPathway" id="UPA00121">
    <property type="reaction ID" value="UER00345"/>
</dbReference>
<dbReference type="AlphaFoldDB" id="A0A1M6RKG5"/>
<dbReference type="InterPro" id="IPR018528">
    <property type="entry name" value="Preph_deHydtase_CS"/>
</dbReference>
<dbReference type="PIRSF" id="PIRSF001500">
    <property type="entry name" value="Chor_mut_pdt_Ppr"/>
    <property type="match status" value="1"/>
</dbReference>
<keyword evidence="5" id="KW-0584">Phenylalanine biosynthesis</keyword>
<protein>
    <recommendedName>
        <fullName evidence="2">prephenate dehydratase</fullName>
        <ecNumber evidence="2">4.2.1.51</ecNumber>
    </recommendedName>
</protein>
<proteinExistence type="predicted"/>
<evidence type="ECO:0000256" key="4">
    <source>
        <dbReference type="ARBA" id="ARBA00023141"/>
    </source>
</evidence>
<evidence type="ECO:0000256" key="3">
    <source>
        <dbReference type="ARBA" id="ARBA00022605"/>
    </source>
</evidence>
<dbReference type="CDD" id="cd04905">
    <property type="entry name" value="ACT_CM-PDT"/>
    <property type="match status" value="1"/>
</dbReference>
<comment type="pathway">
    <text evidence="1">Amino-acid biosynthesis; L-phenylalanine biosynthesis; phenylpyruvate from prephenate: step 1/1.</text>
</comment>
<sequence length="321" mass="35848">MAQPTIYFLGPQGTHSDIALRTFCKRVGWENAILRPLDSIAEIIHTVLHAEDRSVHGCLPLENSIQGSVTYAWDGLIEMVIAQEKLADEIEDTNAETDYPRLVAAWTLPIHHHVLSSPGSDWTLAEKVYSHPQVLAQCRHFIQRELPKAECIPVSSSAQAARMVSEHSLQPQIALGNEIAAELYGLHIAKRAVEDASGNQTRFGLLSKNKAESLFAEAFRPEERTISLCLIGVHNEPGGLWSALTPFHYFGLNLSRIESRPAGRILGEYHFYMDVDFPLGESTEQVQENWRIVCSMLASRGIQLKILGEYLQFGLLENHST</sequence>
<dbReference type="STRING" id="1830138.SAMN05443507_11240"/>
<keyword evidence="4" id="KW-0057">Aromatic amino acid biosynthesis</keyword>
<dbReference type="Gene3D" id="3.40.190.10">
    <property type="entry name" value="Periplasmic binding protein-like II"/>
    <property type="match status" value="2"/>
</dbReference>
<evidence type="ECO:0000313" key="10">
    <source>
        <dbReference type="EMBL" id="SHK32981.1"/>
    </source>
</evidence>
<dbReference type="InterPro" id="IPR001086">
    <property type="entry name" value="Preph_deHydtase"/>
</dbReference>
<keyword evidence="11" id="KW-1185">Reference proteome</keyword>
<dbReference type="PROSITE" id="PS00858">
    <property type="entry name" value="PREPHENATE_DEHYDR_2"/>
    <property type="match status" value="1"/>
</dbReference>
<evidence type="ECO:0000256" key="7">
    <source>
        <dbReference type="ARBA" id="ARBA00047848"/>
    </source>
</evidence>
<comment type="catalytic activity">
    <reaction evidence="7">
        <text>prephenate + H(+) = 3-phenylpyruvate + CO2 + H2O</text>
        <dbReference type="Rhea" id="RHEA:21648"/>
        <dbReference type="ChEBI" id="CHEBI:15377"/>
        <dbReference type="ChEBI" id="CHEBI:15378"/>
        <dbReference type="ChEBI" id="CHEBI:16526"/>
        <dbReference type="ChEBI" id="CHEBI:18005"/>
        <dbReference type="ChEBI" id="CHEBI:29934"/>
        <dbReference type="EC" id="4.2.1.51"/>
    </reaction>
</comment>
<evidence type="ECO:0000256" key="5">
    <source>
        <dbReference type="ARBA" id="ARBA00023222"/>
    </source>
</evidence>
<dbReference type="Gene3D" id="3.30.70.260">
    <property type="match status" value="1"/>
</dbReference>
<dbReference type="PROSITE" id="PS51171">
    <property type="entry name" value="PREPHENATE_DEHYDR_3"/>
    <property type="match status" value="1"/>
</dbReference>
<keyword evidence="6" id="KW-0456">Lyase</keyword>
<dbReference type="PANTHER" id="PTHR21022:SF19">
    <property type="entry name" value="PREPHENATE DEHYDRATASE-RELATED"/>
    <property type="match status" value="1"/>
</dbReference>
<dbReference type="SUPFAM" id="SSF53850">
    <property type="entry name" value="Periplasmic binding protein-like II"/>
    <property type="match status" value="1"/>
</dbReference>
<evidence type="ECO:0000256" key="2">
    <source>
        <dbReference type="ARBA" id="ARBA00013147"/>
    </source>
</evidence>
<dbReference type="EC" id="4.2.1.51" evidence="2"/>
<dbReference type="GO" id="GO:0004664">
    <property type="term" value="F:prephenate dehydratase activity"/>
    <property type="evidence" value="ECO:0007669"/>
    <property type="project" value="UniProtKB-EC"/>
</dbReference>
<evidence type="ECO:0000256" key="1">
    <source>
        <dbReference type="ARBA" id="ARBA00004741"/>
    </source>
</evidence>
<feature type="domain" description="Prephenate dehydratase" evidence="9">
    <location>
        <begin position="5"/>
        <end position="208"/>
    </location>
</feature>
<reference evidence="11" key="1">
    <citation type="submission" date="2016-11" db="EMBL/GenBank/DDBJ databases">
        <authorList>
            <person name="Varghese N."/>
            <person name="Submissions S."/>
        </authorList>
    </citation>
    <scope>NUCLEOTIDE SEQUENCE [LARGE SCALE GENOMIC DNA]</scope>
    <source>
        <strain evidence="11">USBA-503</strain>
    </source>
</reference>
<dbReference type="InterPro" id="IPR008242">
    <property type="entry name" value="Chor_mutase/pphenate_deHydtase"/>
</dbReference>
<dbReference type="PANTHER" id="PTHR21022">
    <property type="entry name" value="PREPHENATE DEHYDRATASE P PROTEIN"/>
    <property type="match status" value="1"/>
</dbReference>
<organism evidence="10 11">
    <name type="scientific">Alicyclobacillus tolerans</name>
    <dbReference type="NCBI Taxonomy" id="90970"/>
    <lineage>
        <taxon>Bacteria</taxon>
        <taxon>Bacillati</taxon>
        <taxon>Bacillota</taxon>
        <taxon>Bacilli</taxon>
        <taxon>Bacillales</taxon>
        <taxon>Alicyclobacillaceae</taxon>
        <taxon>Alicyclobacillus</taxon>
    </lineage>
</organism>
<accession>A0A1M6RKG5</accession>
<dbReference type="InterPro" id="IPR045865">
    <property type="entry name" value="ACT-like_dom_sf"/>
</dbReference>
<dbReference type="Pfam" id="PF00800">
    <property type="entry name" value="PDT"/>
    <property type="match status" value="1"/>
</dbReference>
<dbReference type="GO" id="GO:0005737">
    <property type="term" value="C:cytoplasm"/>
    <property type="evidence" value="ECO:0007669"/>
    <property type="project" value="TreeGrafter"/>
</dbReference>
<evidence type="ECO:0000256" key="8">
    <source>
        <dbReference type="PIRSR" id="PIRSR001500-2"/>
    </source>
</evidence>
<keyword evidence="3" id="KW-0028">Amino-acid biosynthesis</keyword>
<evidence type="ECO:0000313" key="11">
    <source>
        <dbReference type="Proteomes" id="UP000184016"/>
    </source>
</evidence>
<dbReference type="RefSeq" id="WP_072874092.1">
    <property type="nucleotide sequence ID" value="NZ_FRAF01000012.1"/>
</dbReference>
<dbReference type="Proteomes" id="UP000184016">
    <property type="component" value="Unassembled WGS sequence"/>
</dbReference>
<name>A0A1M6RKG5_9BACL</name>
<evidence type="ECO:0000259" key="9">
    <source>
        <dbReference type="PROSITE" id="PS51171"/>
    </source>
</evidence>
<dbReference type="GO" id="GO:0009094">
    <property type="term" value="P:L-phenylalanine biosynthetic process"/>
    <property type="evidence" value="ECO:0007669"/>
    <property type="project" value="UniProtKB-UniPathway"/>
</dbReference>